<evidence type="ECO:0000256" key="6">
    <source>
        <dbReference type="ARBA" id="ARBA00022729"/>
    </source>
</evidence>
<reference evidence="15 16" key="1">
    <citation type="submission" date="2018-06" db="EMBL/GenBank/DDBJ databases">
        <title>Comparative analysis of microorganisms from saline springs in Andes Mountain Range, Colombia.</title>
        <authorList>
            <person name="Rubin E."/>
        </authorList>
    </citation>
    <scope>NUCLEOTIDE SEQUENCE [LARGE SCALE GENOMIC DNA]</scope>
    <source>
        <strain evidence="15 16">USBA-857</strain>
    </source>
</reference>
<dbReference type="CDD" id="cd16326">
    <property type="entry name" value="LolB"/>
    <property type="match status" value="1"/>
</dbReference>
<comment type="similarity">
    <text evidence="2 13">Belongs to the LolB family.</text>
</comment>
<dbReference type="GO" id="GO:0009279">
    <property type="term" value="C:cell outer membrane"/>
    <property type="evidence" value="ECO:0007669"/>
    <property type="project" value="UniProtKB-SubCell"/>
</dbReference>
<dbReference type="Proteomes" id="UP000249700">
    <property type="component" value="Unassembled WGS sequence"/>
</dbReference>
<evidence type="ECO:0000256" key="1">
    <source>
        <dbReference type="ARBA" id="ARBA00004459"/>
    </source>
</evidence>
<comment type="caution">
    <text evidence="15">The sequence shown here is derived from an EMBL/GenBank/DDBJ whole genome shotgun (WGS) entry which is preliminary data.</text>
</comment>
<comment type="function">
    <text evidence="13">Plays a critical role in the incorporation of lipoproteins in the outer membrane after they are released by the LolA protein.</text>
</comment>
<evidence type="ECO:0000256" key="12">
    <source>
        <dbReference type="ARBA" id="ARBA00023288"/>
    </source>
</evidence>
<dbReference type="NCBIfam" id="TIGR00548">
    <property type="entry name" value="lolB"/>
    <property type="match status" value="1"/>
</dbReference>
<keyword evidence="6 13" id="KW-0732">Signal</keyword>
<evidence type="ECO:0000256" key="9">
    <source>
        <dbReference type="ARBA" id="ARBA00023139"/>
    </source>
</evidence>
<dbReference type="GO" id="GO:0044874">
    <property type="term" value="P:lipoprotein localization to outer membrane"/>
    <property type="evidence" value="ECO:0007669"/>
    <property type="project" value="UniProtKB-UniRule"/>
</dbReference>
<evidence type="ECO:0000256" key="2">
    <source>
        <dbReference type="ARBA" id="ARBA00009696"/>
    </source>
</evidence>
<dbReference type="RefSeq" id="WP_112053404.1">
    <property type="nucleotide sequence ID" value="NZ_QLSX01000001.1"/>
</dbReference>
<dbReference type="HAMAP" id="MF_00233">
    <property type="entry name" value="LolB"/>
    <property type="match status" value="1"/>
</dbReference>
<proteinExistence type="inferred from homology"/>
<feature type="signal peptide" evidence="14">
    <location>
        <begin position="1"/>
        <end position="20"/>
    </location>
</feature>
<dbReference type="AlphaFoldDB" id="A0A328Y747"/>
<dbReference type="Pfam" id="PF03550">
    <property type="entry name" value="LolB"/>
    <property type="match status" value="1"/>
</dbReference>
<accession>A0A328Y747</accession>
<evidence type="ECO:0000256" key="3">
    <source>
        <dbReference type="ARBA" id="ARBA00011245"/>
    </source>
</evidence>
<keyword evidence="10 13" id="KW-0143">Chaperone</keyword>
<evidence type="ECO:0000256" key="11">
    <source>
        <dbReference type="ARBA" id="ARBA00023237"/>
    </source>
</evidence>
<keyword evidence="7 13" id="KW-0653">Protein transport</keyword>
<feature type="chain" id="PRO_5016274967" description="Outer-membrane lipoprotein LolB" evidence="14">
    <location>
        <begin position="21"/>
        <end position="201"/>
    </location>
</feature>
<keyword evidence="12 13" id="KW-0449">Lipoprotein</keyword>
<evidence type="ECO:0000256" key="10">
    <source>
        <dbReference type="ARBA" id="ARBA00023186"/>
    </source>
</evidence>
<dbReference type="GO" id="GO:0015031">
    <property type="term" value="P:protein transport"/>
    <property type="evidence" value="ECO:0007669"/>
    <property type="project" value="UniProtKB-KW"/>
</dbReference>
<evidence type="ECO:0000313" key="15">
    <source>
        <dbReference type="EMBL" id="RAR64555.1"/>
    </source>
</evidence>
<sequence length="201" mass="21779">MTRRFVLLIALVLLAGCATRGPVTSGSAERGPWQDQVARVQALTSWTLAGKVGLHTADESTSANLDWRQTPNYYRLLISGPFGAGRSTLEGTAQKVTLTTSEGRVSAASAEALLDQELGWSLPVSSLDHWVRGLPAPGDAFERDTDALGYPTQLTQAGWTIDYSGWMPANGLWLPRRLNMQRTGIEATLIINAWQPEAKGD</sequence>
<evidence type="ECO:0000256" key="14">
    <source>
        <dbReference type="SAM" id="SignalP"/>
    </source>
</evidence>
<comment type="subunit">
    <text evidence="3 13">Monomer.</text>
</comment>
<comment type="subcellular location">
    <subcellularLocation>
        <location evidence="1 13">Cell outer membrane</location>
        <topology evidence="1 13">Lipid-anchor</topology>
    </subcellularLocation>
</comment>
<dbReference type="InterPro" id="IPR029046">
    <property type="entry name" value="LolA/LolB/LppX"/>
</dbReference>
<dbReference type="PROSITE" id="PS51257">
    <property type="entry name" value="PROKAR_LIPOPROTEIN"/>
    <property type="match status" value="1"/>
</dbReference>
<evidence type="ECO:0000313" key="16">
    <source>
        <dbReference type="Proteomes" id="UP000249700"/>
    </source>
</evidence>
<dbReference type="Gene3D" id="2.50.20.10">
    <property type="entry name" value="Lipoprotein localisation LolA/LolB/LppX"/>
    <property type="match status" value="1"/>
</dbReference>
<keyword evidence="9 13" id="KW-0564">Palmitate</keyword>
<dbReference type="SUPFAM" id="SSF89392">
    <property type="entry name" value="Prokaryotic lipoproteins and lipoprotein localization factors"/>
    <property type="match status" value="1"/>
</dbReference>
<keyword evidence="5 13" id="KW-0813">Transport</keyword>
<evidence type="ECO:0000256" key="7">
    <source>
        <dbReference type="ARBA" id="ARBA00022927"/>
    </source>
</evidence>
<protein>
    <recommendedName>
        <fullName evidence="4 13">Outer-membrane lipoprotein LolB</fullName>
    </recommendedName>
</protein>
<gene>
    <name evidence="13" type="primary">lolB</name>
    <name evidence="15" type="ORF">BCL93_101375</name>
</gene>
<dbReference type="EMBL" id="QLSX01000001">
    <property type="protein sequence ID" value="RAR64555.1"/>
    <property type="molecule type" value="Genomic_DNA"/>
</dbReference>
<dbReference type="OrthoDB" id="9797618at2"/>
<organism evidence="15 16">
    <name type="scientific">Onishia taeanensis</name>
    <dbReference type="NCBI Taxonomy" id="284577"/>
    <lineage>
        <taxon>Bacteria</taxon>
        <taxon>Pseudomonadati</taxon>
        <taxon>Pseudomonadota</taxon>
        <taxon>Gammaproteobacteria</taxon>
        <taxon>Oceanospirillales</taxon>
        <taxon>Halomonadaceae</taxon>
        <taxon>Onishia</taxon>
    </lineage>
</organism>
<evidence type="ECO:0000256" key="4">
    <source>
        <dbReference type="ARBA" id="ARBA00016202"/>
    </source>
</evidence>
<dbReference type="InterPro" id="IPR004565">
    <property type="entry name" value="OM_lipoprot_LolB"/>
</dbReference>
<evidence type="ECO:0000256" key="5">
    <source>
        <dbReference type="ARBA" id="ARBA00022448"/>
    </source>
</evidence>
<keyword evidence="8 13" id="KW-0472">Membrane</keyword>
<keyword evidence="11 13" id="KW-0998">Cell outer membrane</keyword>
<evidence type="ECO:0000256" key="13">
    <source>
        <dbReference type="HAMAP-Rule" id="MF_00233"/>
    </source>
</evidence>
<evidence type="ECO:0000256" key="8">
    <source>
        <dbReference type="ARBA" id="ARBA00023136"/>
    </source>
</evidence>
<name>A0A328Y747_9GAMM</name>